<dbReference type="InterPro" id="IPR027417">
    <property type="entry name" value="P-loop_NTPase"/>
</dbReference>
<proteinExistence type="predicted"/>
<dbReference type="InterPro" id="IPR038724">
    <property type="entry name" value="RepA"/>
</dbReference>
<dbReference type="RefSeq" id="WP_164649242.1">
    <property type="nucleotide sequence ID" value="NZ_CP047475.1"/>
</dbReference>
<dbReference type="Gene3D" id="3.40.50.300">
    <property type="entry name" value="P-loop containing nucleotide triphosphate hydrolases"/>
    <property type="match status" value="1"/>
</dbReference>
<reference evidence="2 3" key="1">
    <citation type="submission" date="2020-01" db="EMBL/GenBank/DDBJ databases">
        <title>Whole genome and functional gene identification of agarase of Vibrio HN897.</title>
        <authorList>
            <person name="Liu Y."/>
            <person name="Zhao Z."/>
        </authorList>
    </citation>
    <scope>NUCLEOTIDE SEQUENCE [LARGE SCALE GENOMIC DNA]</scope>
    <source>
        <strain evidence="2 3">HN897</strain>
    </source>
</reference>
<dbReference type="Proteomes" id="UP000464262">
    <property type="component" value="Chromosome 1"/>
</dbReference>
<evidence type="ECO:0000313" key="3">
    <source>
        <dbReference type="Proteomes" id="UP000464262"/>
    </source>
</evidence>
<dbReference type="EMBL" id="CP047475">
    <property type="protein sequence ID" value="QIA64333.1"/>
    <property type="molecule type" value="Genomic_DNA"/>
</dbReference>
<organism evidence="2 3">
    <name type="scientific">Vibrio astriarenae</name>
    <dbReference type="NCBI Taxonomy" id="1481923"/>
    <lineage>
        <taxon>Bacteria</taxon>
        <taxon>Pseudomonadati</taxon>
        <taxon>Pseudomonadota</taxon>
        <taxon>Gammaproteobacteria</taxon>
        <taxon>Vibrionales</taxon>
        <taxon>Vibrionaceae</taxon>
        <taxon>Vibrio</taxon>
    </lineage>
</organism>
<evidence type="ECO:0000313" key="2">
    <source>
        <dbReference type="EMBL" id="QIA64333.1"/>
    </source>
</evidence>
<dbReference type="SUPFAM" id="SSF52540">
    <property type="entry name" value="P-loop containing nucleoside triphosphate hydrolases"/>
    <property type="match status" value="1"/>
</dbReference>
<dbReference type="Pfam" id="PF13481">
    <property type="entry name" value="AAA_25"/>
    <property type="match status" value="1"/>
</dbReference>
<dbReference type="KEGG" id="vas:GT360_12830"/>
<name>A0A7Z2T4N1_9VIBR</name>
<keyword evidence="3" id="KW-1185">Reference proteome</keyword>
<sequence length="360" mass="39658">MKHEQLDLFGELGFAKQSTNQLQRFGKLKFSIGSTGYDSPFNWAVKDLIPALGFGVIYGPSGSLKSFLAIDLCCSIASGKSWLGKTTTSGPVVYVAAEGQLGVSRRIKAWELANETTADNVFVLPQNMFISERNAQDELIEAIQEIEAFTQQKVQLVVIDTLSRCFIGDENTSRDMTSFIQGCDRVKAETQSGVLCIHHCGRDESKGARGSSALRAACDYEFQTKRNGKTKLLKFVNTKQKEGEEAPDLELEFDTVELGLTCEDNKPITSLARLKEPTIKNTMEAEPDHPILKILGETFGGRAKRVDLRQAIYPTDSKPTAAQRKSLSRSIAKLQESGRISVEQESPSRASDKDIISLAH</sequence>
<dbReference type="AlphaFoldDB" id="A0A7Z2T4N1"/>
<evidence type="ECO:0000256" key="1">
    <source>
        <dbReference type="SAM" id="MobiDB-lite"/>
    </source>
</evidence>
<dbReference type="CDD" id="cd01125">
    <property type="entry name" value="RepA_RSF1010_like"/>
    <property type="match status" value="1"/>
</dbReference>
<feature type="region of interest" description="Disordered" evidence="1">
    <location>
        <begin position="335"/>
        <end position="360"/>
    </location>
</feature>
<accession>A0A7Z2T4N1</accession>
<gene>
    <name evidence="2" type="ORF">GT360_12830</name>
</gene>
<feature type="compositionally biased region" description="Basic and acidic residues" evidence="1">
    <location>
        <begin position="350"/>
        <end position="360"/>
    </location>
</feature>
<protein>
    <submittedName>
        <fullName evidence="2">AAA family ATPase</fullName>
    </submittedName>
</protein>